<comment type="cofactor">
    <cofactor evidence="1">
        <name>heme</name>
        <dbReference type="ChEBI" id="CHEBI:30413"/>
    </cofactor>
    <text evidence="1">Binds 1 heme group per subunit.</text>
</comment>
<comment type="caution">
    <text evidence="1">Lacks conserved residue(s) required for the propagation of feature annotation.</text>
</comment>
<evidence type="ECO:0000313" key="2">
    <source>
        <dbReference type="EMBL" id="MFC3853115.1"/>
    </source>
</evidence>
<sequence length="258" mass="29883">MLTYTSYLNIDELLNLQQPVSKPVEHDETLFIIIHQTYELWFKQLLHEIDFVQRSLAKGDTSRAAHTLKRILKIMKTLVGQVDILETMTPLEFASFRTFLASSSGFQSYQFRAFEFALGYKRLEPLKHQPEDSPATELLKHYLLQPSLWQQFLMLLAQRNYAIPETVLAVTETATEPNEDIQAVLLEVYRNIPDLTLIMELLVDLDEGLQEWRYRHVQMVRRTIGSKMGTGGSDGVGYLQTTLFKPVFPDLWAIRAQF</sequence>
<feature type="binding site" evidence="1">
    <location>
        <begin position="31"/>
        <end position="35"/>
    </location>
    <ligand>
        <name>substrate</name>
    </ligand>
</feature>
<protein>
    <recommendedName>
        <fullName evidence="1">Tryptophan 2,3-dioxygenase</fullName>
        <shortName evidence="1">TDO</shortName>
        <ecNumber evidence="1">1.13.11.11</ecNumber>
    </recommendedName>
    <alternativeName>
        <fullName evidence="1">Tryptamin 2,3-dioxygenase</fullName>
    </alternativeName>
    <alternativeName>
        <fullName evidence="1">Tryptophan oxygenase</fullName>
        <shortName evidence="1">TO</shortName>
        <shortName evidence="1">TRPO</shortName>
    </alternativeName>
    <alternativeName>
        <fullName evidence="1">Tryptophan pyrrolase</fullName>
    </alternativeName>
    <alternativeName>
        <fullName evidence="1">Tryptophanase</fullName>
    </alternativeName>
</protein>
<keyword evidence="1" id="KW-0560">Oxidoreductase</keyword>
<dbReference type="EMBL" id="JBHRYR010000003">
    <property type="protein sequence ID" value="MFC3853115.1"/>
    <property type="molecule type" value="Genomic_DNA"/>
</dbReference>
<proteinExistence type="inferred from homology"/>
<dbReference type="Proteomes" id="UP001595617">
    <property type="component" value="Unassembled WGS sequence"/>
</dbReference>
<name>A0ABV7ZY10_9GAMM</name>
<evidence type="ECO:0000256" key="1">
    <source>
        <dbReference type="HAMAP-Rule" id="MF_01972"/>
    </source>
</evidence>
<dbReference type="RefSeq" id="WP_380695962.1">
    <property type="nucleotide sequence ID" value="NZ_JBHRYR010000003.1"/>
</dbReference>
<dbReference type="PANTHER" id="PTHR10138">
    <property type="entry name" value="TRYPTOPHAN 2,3-DIOXYGENASE"/>
    <property type="match status" value="1"/>
</dbReference>
<dbReference type="Pfam" id="PF03301">
    <property type="entry name" value="Trp_dioxygenase"/>
    <property type="match status" value="2"/>
</dbReference>
<dbReference type="InterPro" id="IPR004981">
    <property type="entry name" value="Trp_2_3_dOase"/>
</dbReference>
<comment type="similarity">
    <text evidence="1">Belongs to the tryptophan 2,3-dioxygenase family.</text>
</comment>
<keyword evidence="1" id="KW-0479">Metal-binding</keyword>
<evidence type="ECO:0000313" key="3">
    <source>
        <dbReference type="Proteomes" id="UP001595617"/>
    </source>
</evidence>
<feature type="binding site" evidence="1">
    <location>
        <position position="97"/>
    </location>
    <ligand>
        <name>substrate</name>
    </ligand>
</feature>
<feature type="binding site" evidence="1">
    <location>
        <position position="230"/>
    </location>
    <ligand>
        <name>substrate</name>
    </ligand>
</feature>
<keyword evidence="3" id="KW-1185">Reference proteome</keyword>
<comment type="catalytic activity">
    <reaction evidence="1">
        <text>L-tryptophan + O2 = N-formyl-L-kynurenine</text>
        <dbReference type="Rhea" id="RHEA:24536"/>
        <dbReference type="ChEBI" id="CHEBI:15379"/>
        <dbReference type="ChEBI" id="CHEBI:57912"/>
        <dbReference type="ChEBI" id="CHEBI:58629"/>
        <dbReference type="EC" id="1.13.11.11"/>
    </reaction>
</comment>
<comment type="caution">
    <text evidence="2">The sequence shown here is derived from an EMBL/GenBank/DDBJ whole genome shotgun (WGS) entry which is preliminary data.</text>
</comment>
<dbReference type="HAMAP" id="MF_01972">
    <property type="entry name" value="T23O"/>
    <property type="match status" value="1"/>
</dbReference>
<reference evidence="3" key="1">
    <citation type="journal article" date="2019" name="Int. J. Syst. Evol. Microbiol.">
        <title>The Global Catalogue of Microorganisms (GCM) 10K type strain sequencing project: providing services to taxonomists for standard genome sequencing and annotation.</title>
        <authorList>
            <consortium name="The Broad Institute Genomics Platform"/>
            <consortium name="The Broad Institute Genome Sequencing Center for Infectious Disease"/>
            <person name="Wu L."/>
            <person name="Ma J."/>
        </authorList>
    </citation>
    <scope>NUCLEOTIDE SEQUENCE [LARGE SCALE GENOMIC DNA]</scope>
    <source>
        <strain evidence="3">IBRC 10765</strain>
    </source>
</reference>
<accession>A0ABV7ZY10</accession>
<comment type="function">
    <text evidence="1">Heme-dependent dioxygenase that catalyzes the oxidative cleavage of the L-tryptophan (L-Trp) pyrrole ring and converts L-tryptophan to N-formyl-L-kynurenine. Catalyzes the oxidative cleavage of the indole moiety.</text>
</comment>
<dbReference type="SUPFAM" id="SSF140959">
    <property type="entry name" value="Indolic compounds 2,3-dioxygenase-like"/>
    <property type="match status" value="1"/>
</dbReference>
<dbReference type="InterPro" id="IPR037217">
    <property type="entry name" value="Trp/Indoleamine_2_3_dOase-like"/>
</dbReference>
<comment type="pathway">
    <text evidence="1">Amino-acid degradation; L-tryptophan degradation via kynurenine pathway; L-kynurenine from L-tryptophan: step 1/2.</text>
</comment>
<keyword evidence="1" id="KW-0349">Heme</keyword>
<organism evidence="2 3">
    <name type="scientific">Saccharospirillum mangrovi</name>
    <dbReference type="NCBI Taxonomy" id="2161747"/>
    <lineage>
        <taxon>Bacteria</taxon>
        <taxon>Pseudomonadati</taxon>
        <taxon>Pseudomonadota</taxon>
        <taxon>Gammaproteobacteria</taxon>
        <taxon>Oceanospirillales</taxon>
        <taxon>Saccharospirillaceae</taxon>
        <taxon>Saccharospirillum</taxon>
    </lineage>
</organism>
<keyword evidence="1" id="KW-0823">Tryptophan catabolism</keyword>
<dbReference type="PANTHER" id="PTHR10138:SF0">
    <property type="entry name" value="TRYPTOPHAN 2,3-DIOXYGENASE"/>
    <property type="match status" value="1"/>
</dbReference>
<dbReference type="Gene3D" id="1.20.58.480">
    <property type="match status" value="1"/>
</dbReference>
<dbReference type="EC" id="1.13.11.11" evidence="1"/>
<comment type="subunit">
    <text evidence="1">Homotetramer.</text>
</comment>
<gene>
    <name evidence="1" type="primary">kynA</name>
    <name evidence="2" type="ORF">ACFOOG_09760</name>
</gene>
<feature type="binding site" description="axial binding residue" evidence="1">
    <location>
        <position position="216"/>
    </location>
    <ligand>
        <name>heme</name>
        <dbReference type="ChEBI" id="CHEBI:30413"/>
    </ligand>
    <ligandPart>
        <name>Fe</name>
        <dbReference type="ChEBI" id="CHEBI:18248"/>
    </ligandPart>
</feature>
<keyword evidence="1" id="KW-0408">Iron</keyword>
<keyword evidence="1" id="KW-0223">Dioxygenase</keyword>